<dbReference type="RefSeq" id="XP_052904118.1">
    <property type="nucleotide sequence ID" value="XM_053049947.1"/>
</dbReference>
<protein>
    <submittedName>
        <fullName evidence="2">Uncharacterized protein</fullName>
    </submittedName>
</protein>
<dbReference type="EMBL" id="AKIJ01000005">
    <property type="protein sequence ID" value="KFG25563.1"/>
    <property type="molecule type" value="Genomic_DNA"/>
</dbReference>
<organism evidence="2 3">
    <name type="scientific">Nematocida ausubeli (strain ATCC PRA-371 / ERTm2)</name>
    <name type="common">Nematode killer fungus</name>
    <dbReference type="NCBI Taxonomy" id="1913371"/>
    <lineage>
        <taxon>Eukaryota</taxon>
        <taxon>Fungi</taxon>
        <taxon>Fungi incertae sedis</taxon>
        <taxon>Microsporidia</taxon>
        <taxon>Nematocida</taxon>
    </lineage>
</organism>
<dbReference type="HOGENOM" id="CLU_799485_0_0_1"/>
<dbReference type="OrthoDB" id="2188146at2759"/>
<evidence type="ECO:0000256" key="1">
    <source>
        <dbReference type="SAM" id="MobiDB-lite"/>
    </source>
</evidence>
<proteinExistence type="predicted"/>
<sequence length="350" mass="39915">MEKKSRNREIPVYEAGDMILREDTSIDEKLLKEVEISKTVVVIDSPCKGYLEQVQKEITDLFPEAIVSLVTENTKIEAAESEIEGTVLCTYTAYAGKCVIAKGKKDFIFVNIRRSMDKKEIISQNEKRGTRFYFVSNVYKIESTQDLERAGIKRILPIKNGFGLARTPIAFTRRHEIVYAGASHLRRNAFIIALERNITVPCVITAETADEVQEVIESIERVETLMTRHTTEIGEYLERKKWIYILTHADLCKKIKEGFLTDLKKITKSSMAYGATDKTVYLMSLHQIAQSVFTMVTSKDRGKAKKIVEVLPRYGIILEEGAEELKKAFQSEKERKAKEAAEKESDSEEH</sequence>
<feature type="region of interest" description="Disordered" evidence="1">
    <location>
        <begin position="328"/>
        <end position="350"/>
    </location>
</feature>
<gene>
    <name evidence="2" type="ORF">NESG_02342</name>
</gene>
<comment type="caution">
    <text evidence="2">The sequence shown here is derived from an EMBL/GenBank/DDBJ whole genome shotgun (WGS) entry which is preliminary data.</text>
</comment>
<evidence type="ECO:0000313" key="3">
    <source>
        <dbReference type="Proteomes" id="UP000054524"/>
    </source>
</evidence>
<name>A0A086J095_NEMA1</name>
<keyword evidence="3" id="KW-1185">Reference proteome</keyword>
<reference evidence="2 3" key="1">
    <citation type="journal article" date="2014" name="Genome Announc.">
        <title>Genome Sequence of the Microsporidian Species Nematocida sp1 Strain ERTm6 (ATCC PRA-372).</title>
        <authorList>
            <person name="Bakowski M.A."/>
            <person name="Priest M."/>
            <person name="Young S."/>
            <person name="Cuomo C.A."/>
            <person name="Troemel E.R."/>
        </authorList>
    </citation>
    <scope>NUCLEOTIDE SEQUENCE [LARGE SCALE GENOMIC DNA]</scope>
    <source>
        <strain evidence="2 3">ERTm6</strain>
    </source>
</reference>
<dbReference type="AlphaFoldDB" id="A0A086J095"/>
<accession>A0A086J095</accession>
<evidence type="ECO:0000313" key="2">
    <source>
        <dbReference type="EMBL" id="KFG25563.1"/>
    </source>
</evidence>
<dbReference type="GeneID" id="77677315"/>
<dbReference type="Proteomes" id="UP000054524">
    <property type="component" value="Unassembled WGS sequence"/>
</dbReference>